<keyword evidence="3" id="KW-1185">Reference proteome</keyword>
<dbReference type="GO" id="GO:0008270">
    <property type="term" value="F:zinc ion binding"/>
    <property type="evidence" value="ECO:0007669"/>
    <property type="project" value="InterPro"/>
</dbReference>
<dbReference type="PANTHER" id="PTHR21445">
    <property type="entry name" value="ENDONUCLEASE IV ENDODEOXYRIBONUCLEASE IV"/>
    <property type="match status" value="1"/>
</dbReference>
<dbReference type="Proteomes" id="UP000183967">
    <property type="component" value="Unassembled WGS sequence"/>
</dbReference>
<dbReference type="GO" id="GO:0003906">
    <property type="term" value="F:DNA-(apurinic or apyrimidinic site) endonuclease activity"/>
    <property type="evidence" value="ECO:0007669"/>
    <property type="project" value="TreeGrafter"/>
</dbReference>
<dbReference type="RefSeq" id="WP_073194429.1">
    <property type="nucleotide sequence ID" value="NZ_FQXO01000004.1"/>
</dbReference>
<dbReference type="SUPFAM" id="SSF51658">
    <property type="entry name" value="Xylose isomerase-like"/>
    <property type="match status" value="1"/>
</dbReference>
<proteinExistence type="predicted"/>
<dbReference type="EMBL" id="FQXO01000004">
    <property type="protein sequence ID" value="SHH20587.1"/>
    <property type="molecule type" value="Genomic_DNA"/>
</dbReference>
<organism evidence="2 3">
    <name type="scientific">Caloranaerobacter azorensis DSM 13643</name>
    <dbReference type="NCBI Taxonomy" id="1121264"/>
    <lineage>
        <taxon>Bacteria</taxon>
        <taxon>Bacillati</taxon>
        <taxon>Bacillota</taxon>
        <taxon>Tissierellia</taxon>
        <taxon>Tissierellales</taxon>
        <taxon>Thermohalobacteraceae</taxon>
        <taxon>Caloranaerobacter</taxon>
    </lineage>
</organism>
<dbReference type="Pfam" id="PF01261">
    <property type="entry name" value="AP_endonuc_2"/>
    <property type="match status" value="1"/>
</dbReference>
<dbReference type="InterPro" id="IPR001719">
    <property type="entry name" value="AP_endonuc_2"/>
</dbReference>
<dbReference type="GO" id="GO:0008081">
    <property type="term" value="F:phosphoric diester hydrolase activity"/>
    <property type="evidence" value="ECO:0007669"/>
    <property type="project" value="TreeGrafter"/>
</dbReference>
<protein>
    <submittedName>
        <fullName evidence="2">Sugar phosphate isomerase/epimerase</fullName>
    </submittedName>
</protein>
<keyword evidence="2" id="KW-0413">Isomerase</keyword>
<gene>
    <name evidence="2" type="ORF">SAMN02745135_00051</name>
</gene>
<feature type="domain" description="Xylose isomerase-like TIM barrel" evidence="1">
    <location>
        <begin position="28"/>
        <end position="245"/>
    </location>
</feature>
<dbReference type="GO" id="GO:0006284">
    <property type="term" value="P:base-excision repair"/>
    <property type="evidence" value="ECO:0007669"/>
    <property type="project" value="TreeGrafter"/>
</dbReference>
<sequence length="259" mass="30546">MNKIKILTMITDVNQFEPYIFQQNDIGIEIQTFPQHILDDGYEDLISKFQNKLKEYKGLVSLHGSAFDLNPGSTDKKVIEVTRYRYLQYIEIAKKLGALYVVFHSQINPLLKVPRIRQMKLNNQIKFWQDLLEELHDINLTILLENEYDDNYKDLLYLIENIDSEQVRVCLDIGHALAYSKLTLKEWIIGLKSHIEYIHLHWNNRQNDSHSISSDEELDLLSEILIENDITPIITLEYRVDDIVKEVNRVRKAFDKTII</sequence>
<evidence type="ECO:0000313" key="3">
    <source>
        <dbReference type="Proteomes" id="UP000183967"/>
    </source>
</evidence>
<dbReference type="Gene3D" id="3.20.20.150">
    <property type="entry name" value="Divalent-metal-dependent TIM barrel enzymes"/>
    <property type="match status" value="1"/>
</dbReference>
<evidence type="ECO:0000259" key="1">
    <source>
        <dbReference type="Pfam" id="PF01261"/>
    </source>
</evidence>
<dbReference type="InterPro" id="IPR036237">
    <property type="entry name" value="Xyl_isomerase-like_sf"/>
</dbReference>
<dbReference type="InterPro" id="IPR013022">
    <property type="entry name" value="Xyl_isomerase-like_TIM-brl"/>
</dbReference>
<dbReference type="PANTHER" id="PTHR21445:SF0">
    <property type="entry name" value="APURINIC-APYRIMIDINIC ENDONUCLEASE"/>
    <property type="match status" value="1"/>
</dbReference>
<dbReference type="AlphaFoldDB" id="A0A1M5R2H1"/>
<accession>A0A1M5R2H1</accession>
<dbReference type="GO" id="GO:0003677">
    <property type="term" value="F:DNA binding"/>
    <property type="evidence" value="ECO:0007669"/>
    <property type="project" value="InterPro"/>
</dbReference>
<evidence type="ECO:0000313" key="2">
    <source>
        <dbReference type="EMBL" id="SHH20587.1"/>
    </source>
</evidence>
<name>A0A1M5R2H1_9FIRM</name>
<dbReference type="OrthoDB" id="9801960at2"/>
<dbReference type="GO" id="GO:0016853">
    <property type="term" value="F:isomerase activity"/>
    <property type="evidence" value="ECO:0007669"/>
    <property type="project" value="UniProtKB-KW"/>
</dbReference>
<reference evidence="3" key="1">
    <citation type="submission" date="2016-11" db="EMBL/GenBank/DDBJ databases">
        <authorList>
            <person name="Varghese N."/>
            <person name="Submissions S."/>
        </authorList>
    </citation>
    <scope>NUCLEOTIDE SEQUENCE [LARGE SCALE GENOMIC DNA]</scope>
    <source>
        <strain evidence="3">DSM 13643</strain>
    </source>
</reference>